<accession>A0A2V1H0X3</accession>
<dbReference type="InterPro" id="IPR039557">
    <property type="entry name" value="AHAS_ACT"/>
</dbReference>
<dbReference type="InterPro" id="IPR004789">
    <property type="entry name" value="Acetalactate_synth_ssu"/>
</dbReference>
<dbReference type="Pfam" id="PF22629">
    <property type="entry name" value="ACT_AHAS_ss"/>
    <property type="match status" value="1"/>
</dbReference>
<keyword evidence="7" id="KW-0100">Branched-chain amino acid biosynthesis</keyword>
<comment type="subunit">
    <text evidence="4">Dimer of large and small chains.</text>
</comment>
<name>A0A2V1H0X3_9GAMM</name>
<dbReference type="PANTHER" id="PTHR30239">
    <property type="entry name" value="ACETOLACTATE SYNTHASE SMALL SUBUNIT"/>
    <property type="match status" value="1"/>
</dbReference>
<proteinExistence type="inferred from homology"/>
<keyword evidence="6" id="KW-0028">Amino-acid biosynthesis</keyword>
<reference evidence="10 11" key="1">
    <citation type="submission" date="2018-04" db="EMBL/GenBank/DDBJ databases">
        <title>Thalassorhabdus spongiae gen. nov., sp. nov., isolated from a marine sponge in South-West Iceland.</title>
        <authorList>
            <person name="Knobloch S."/>
            <person name="Daussin A."/>
            <person name="Johannsson R."/>
            <person name="Marteinsson V.T."/>
        </authorList>
    </citation>
    <scope>NUCLEOTIDE SEQUENCE [LARGE SCALE GENOMIC DNA]</scope>
    <source>
        <strain evidence="10 11">Hp12</strain>
    </source>
</reference>
<evidence type="ECO:0000256" key="5">
    <source>
        <dbReference type="ARBA" id="ARBA00013145"/>
    </source>
</evidence>
<gene>
    <name evidence="10" type="ORF">DC094_10560</name>
</gene>
<sequence length="102" mass="11585">MNMLLHSHTITAYTENAVGILARMASLFSRNRVNIEKLHVEESETKGISQFTIVVYCDSEKARKLVNQLRRIIELQDVFISRDEMIEESKENETSISAAANG</sequence>
<dbReference type="InterPro" id="IPR045865">
    <property type="entry name" value="ACT-like_dom_sf"/>
</dbReference>
<dbReference type="Gene3D" id="3.30.70.260">
    <property type="match status" value="1"/>
</dbReference>
<comment type="pathway">
    <text evidence="2">Amino-acid biosynthesis; L-valine biosynthesis; L-valine from pyruvate: step 1/4.</text>
</comment>
<dbReference type="SUPFAM" id="SSF55021">
    <property type="entry name" value="ACT-like"/>
    <property type="match status" value="1"/>
</dbReference>
<evidence type="ECO:0000256" key="1">
    <source>
        <dbReference type="ARBA" id="ARBA00004974"/>
    </source>
</evidence>
<dbReference type="EMBL" id="QDDL01000003">
    <property type="protein sequence ID" value="PVZ69733.1"/>
    <property type="molecule type" value="Genomic_DNA"/>
</dbReference>
<dbReference type="PANTHER" id="PTHR30239:SF0">
    <property type="entry name" value="ACETOLACTATE SYNTHASE SMALL SUBUNIT 1, CHLOROPLASTIC"/>
    <property type="match status" value="1"/>
</dbReference>
<evidence type="ECO:0000259" key="9">
    <source>
        <dbReference type="PROSITE" id="PS51671"/>
    </source>
</evidence>
<dbReference type="GO" id="GO:0003984">
    <property type="term" value="F:acetolactate synthase activity"/>
    <property type="evidence" value="ECO:0007669"/>
    <property type="project" value="UniProtKB-EC"/>
</dbReference>
<dbReference type="UniPathway" id="UPA00047">
    <property type="reaction ID" value="UER00055"/>
</dbReference>
<dbReference type="EC" id="2.2.1.6" evidence="5"/>
<protein>
    <recommendedName>
        <fullName evidence="5">acetolactate synthase</fullName>
        <ecNumber evidence="5">2.2.1.6</ecNumber>
    </recommendedName>
</protein>
<dbReference type="GO" id="GO:1990610">
    <property type="term" value="F:acetolactate synthase regulator activity"/>
    <property type="evidence" value="ECO:0007669"/>
    <property type="project" value="InterPro"/>
</dbReference>
<dbReference type="Proteomes" id="UP000244906">
    <property type="component" value="Unassembled WGS sequence"/>
</dbReference>
<evidence type="ECO:0000256" key="6">
    <source>
        <dbReference type="ARBA" id="ARBA00022605"/>
    </source>
</evidence>
<dbReference type="CDD" id="cd04878">
    <property type="entry name" value="ACT_AHAS"/>
    <property type="match status" value="1"/>
</dbReference>
<comment type="caution">
    <text evidence="10">The sequence shown here is derived from an EMBL/GenBank/DDBJ whole genome shotgun (WGS) entry which is preliminary data.</text>
</comment>
<dbReference type="InterPro" id="IPR054480">
    <property type="entry name" value="AHAS_small-like_ACT"/>
</dbReference>
<evidence type="ECO:0000256" key="8">
    <source>
        <dbReference type="ARBA" id="ARBA00048670"/>
    </source>
</evidence>
<evidence type="ECO:0000256" key="2">
    <source>
        <dbReference type="ARBA" id="ARBA00005025"/>
    </source>
</evidence>
<comment type="catalytic activity">
    <reaction evidence="8">
        <text>2 pyruvate + H(+) = (2S)-2-acetolactate + CO2</text>
        <dbReference type="Rhea" id="RHEA:25249"/>
        <dbReference type="ChEBI" id="CHEBI:15361"/>
        <dbReference type="ChEBI" id="CHEBI:15378"/>
        <dbReference type="ChEBI" id="CHEBI:16526"/>
        <dbReference type="ChEBI" id="CHEBI:58476"/>
        <dbReference type="EC" id="2.2.1.6"/>
    </reaction>
</comment>
<evidence type="ECO:0000256" key="7">
    <source>
        <dbReference type="ARBA" id="ARBA00023304"/>
    </source>
</evidence>
<dbReference type="GO" id="GO:0005829">
    <property type="term" value="C:cytosol"/>
    <property type="evidence" value="ECO:0007669"/>
    <property type="project" value="TreeGrafter"/>
</dbReference>
<evidence type="ECO:0000256" key="3">
    <source>
        <dbReference type="ARBA" id="ARBA00006341"/>
    </source>
</evidence>
<dbReference type="UniPathway" id="UPA00049">
    <property type="reaction ID" value="UER00059"/>
</dbReference>
<comment type="similarity">
    <text evidence="3">Belongs to the acetolactate synthase small subunit family.</text>
</comment>
<evidence type="ECO:0000256" key="4">
    <source>
        <dbReference type="ARBA" id="ARBA00011744"/>
    </source>
</evidence>
<dbReference type="GO" id="GO:0009097">
    <property type="term" value="P:isoleucine biosynthetic process"/>
    <property type="evidence" value="ECO:0007669"/>
    <property type="project" value="UniProtKB-UniPathway"/>
</dbReference>
<evidence type="ECO:0000313" key="10">
    <source>
        <dbReference type="EMBL" id="PVZ69733.1"/>
    </source>
</evidence>
<dbReference type="AlphaFoldDB" id="A0A2V1H0X3"/>
<comment type="pathway">
    <text evidence="1">Amino-acid biosynthesis; L-isoleucine biosynthesis; L-isoleucine from 2-oxobutanoate: step 1/4.</text>
</comment>
<keyword evidence="11" id="KW-1185">Reference proteome</keyword>
<evidence type="ECO:0000313" key="11">
    <source>
        <dbReference type="Proteomes" id="UP000244906"/>
    </source>
</evidence>
<dbReference type="PROSITE" id="PS51671">
    <property type="entry name" value="ACT"/>
    <property type="match status" value="1"/>
</dbReference>
<dbReference type="InterPro" id="IPR002912">
    <property type="entry name" value="ACT_dom"/>
</dbReference>
<organism evidence="10 11">
    <name type="scientific">Pelagibaculum spongiae</name>
    <dbReference type="NCBI Taxonomy" id="2080658"/>
    <lineage>
        <taxon>Bacteria</taxon>
        <taxon>Pseudomonadati</taxon>
        <taxon>Pseudomonadota</taxon>
        <taxon>Gammaproteobacteria</taxon>
        <taxon>Oceanospirillales</taxon>
        <taxon>Pelagibaculum</taxon>
    </lineage>
</organism>
<feature type="domain" description="ACT" evidence="9">
    <location>
        <begin position="9"/>
        <end position="83"/>
    </location>
</feature>
<dbReference type="GO" id="GO:0009099">
    <property type="term" value="P:L-valine biosynthetic process"/>
    <property type="evidence" value="ECO:0007669"/>
    <property type="project" value="UniProtKB-UniPathway"/>
</dbReference>